<comment type="caution">
    <text evidence="1">The sequence shown here is derived from an EMBL/GenBank/DDBJ whole genome shotgun (WGS) entry which is preliminary data.</text>
</comment>
<sequence length="329" mass="35661">MTTTQYNFNTTATELVKTYAPLIKDKVILSTGVTVDSIGWTYVESVAAASSPPKLLILAGRSQAKLDDAAARLRASSPSCPVRTLVADLASLSSVREAAARVLAWDDVPALDVVHCCAGVMAVPYRLSPDGFETQLAANHLGHFLLVNLLMEKILAAPAPRVVVVSSDGHRASPFRFEDFNFDGGKTYNKWTGYGQSKTANMLFALSLAEKFGPARGLEAYSLHPGVIMSTNLAEGAGELESLFEHDKNNGYSLGWTKAFKQCSPDQGAATSVYASFEPTLKHHNGAYLNESRIADPFTDTVRPWATSSIEAERLWRLTEKLVGQEFKA</sequence>
<proteinExistence type="predicted"/>
<keyword evidence="2" id="KW-1185">Reference proteome</keyword>
<evidence type="ECO:0000313" key="2">
    <source>
        <dbReference type="Proteomes" id="UP001163324"/>
    </source>
</evidence>
<reference evidence="1" key="1">
    <citation type="submission" date="2022-10" db="EMBL/GenBank/DDBJ databases">
        <title>Complete Genome of Trichothecium roseum strain YXFP-22015, a Plant Pathogen Isolated from Citrus.</title>
        <authorList>
            <person name="Wang Y."/>
            <person name="Zhu L."/>
        </authorList>
    </citation>
    <scope>NUCLEOTIDE SEQUENCE</scope>
    <source>
        <strain evidence="1">YXFP-22015</strain>
    </source>
</reference>
<evidence type="ECO:0000313" key="1">
    <source>
        <dbReference type="EMBL" id="KAI9901701.1"/>
    </source>
</evidence>
<gene>
    <name evidence="1" type="ORF">N3K66_003518</name>
</gene>
<organism evidence="1 2">
    <name type="scientific">Trichothecium roseum</name>
    <dbReference type="NCBI Taxonomy" id="47278"/>
    <lineage>
        <taxon>Eukaryota</taxon>
        <taxon>Fungi</taxon>
        <taxon>Dikarya</taxon>
        <taxon>Ascomycota</taxon>
        <taxon>Pezizomycotina</taxon>
        <taxon>Sordariomycetes</taxon>
        <taxon>Hypocreomycetidae</taxon>
        <taxon>Hypocreales</taxon>
        <taxon>Hypocreales incertae sedis</taxon>
        <taxon>Trichothecium</taxon>
    </lineage>
</organism>
<accession>A0ACC0V706</accession>
<name>A0ACC0V706_9HYPO</name>
<protein>
    <submittedName>
        <fullName evidence="1">Uncharacterized protein</fullName>
    </submittedName>
</protein>
<dbReference type="Proteomes" id="UP001163324">
    <property type="component" value="Chromosome 3"/>
</dbReference>
<dbReference type="EMBL" id="CM047942">
    <property type="protein sequence ID" value="KAI9901701.1"/>
    <property type="molecule type" value="Genomic_DNA"/>
</dbReference>